<feature type="compositionally biased region" description="Basic and acidic residues" evidence="13">
    <location>
        <begin position="337"/>
        <end position="348"/>
    </location>
</feature>
<feature type="compositionally biased region" description="Basic and acidic residues" evidence="13">
    <location>
        <begin position="319"/>
        <end position="330"/>
    </location>
</feature>
<feature type="region of interest" description="Disordered" evidence="13">
    <location>
        <begin position="617"/>
        <end position="637"/>
    </location>
</feature>
<reference evidence="19" key="2">
    <citation type="submission" date="2025-08" db="UniProtKB">
        <authorList>
            <consortium name="RefSeq"/>
        </authorList>
    </citation>
    <scope>IDENTIFICATION</scope>
    <source>
        <strain evidence="19">MV-25-SWS-2005</strain>
        <tissue evidence="19">Whole body</tissue>
    </source>
</reference>
<protein>
    <submittedName>
        <fullName evidence="19">Probable histone-lysine N-methyltransferase Mes-4</fullName>
    </submittedName>
</protein>
<keyword evidence="8" id="KW-0479">Metal-binding</keyword>
<dbReference type="Proteomes" id="UP000001819">
    <property type="component" value="Chromosome 2"/>
</dbReference>
<evidence type="ECO:0000256" key="8">
    <source>
        <dbReference type="ARBA" id="ARBA00022723"/>
    </source>
</evidence>
<dbReference type="GO" id="GO:0005694">
    <property type="term" value="C:chromosome"/>
    <property type="evidence" value="ECO:0007669"/>
    <property type="project" value="UniProtKB-SubCell"/>
</dbReference>
<feature type="region of interest" description="Disordered" evidence="13">
    <location>
        <begin position="229"/>
        <end position="455"/>
    </location>
</feature>
<dbReference type="CDD" id="cd05838">
    <property type="entry name" value="PWWP_NSD_rpt2"/>
    <property type="match status" value="1"/>
</dbReference>
<dbReference type="InterPro" id="IPR006560">
    <property type="entry name" value="AWS_dom"/>
</dbReference>
<dbReference type="PANTHER" id="PTHR22884">
    <property type="entry name" value="SET DOMAIN PROTEINS"/>
    <property type="match status" value="1"/>
</dbReference>
<evidence type="ECO:0000256" key="4">
    <source>
        <dbReference type="ARBA" id="ARBA00022553"/>
    </source>
</evidence>
<dbReference type="PROSITE" id="PS50812">
    <property type="entry name" value="PWWP"/>
    <property type="match status" value="2"/>
</dbReference>
<evidence type="ECO:0000313" key="19">
    <source>
        <dbReference type="RefSeq" id="XP_001358254.3"/>
    </source>
</evidence>
<dbReference type="GO" id="GO:0032259">
    <property type="term" value="P:methylation"/>
    <property type="evidence" value="ECO:0007669"/>
    <property type="project" value="UniProtKB-KW"/>
</dbReference>
<dbReference type="Pfam" id="PF00855">
    <property type="entry name" value="PWWP"/>
    <property type="match status" value="2"/>
</dbReference>
<feature type="region of interest" description="Disordered" evidence="13">
    <location>
        <begin position="658"/>
        <end position="718"/>
    </location>
</feature>
<accession>A0A6I8UNC3</accession>
<keyword evidence="9" id="KW-0677">Repeat</keyword>
<feature type="compositionally biased region" description="Low complexity" evidence="13">
    <location>
        <begin position="23"/>
        <end position="37"/>
    </location>
</feature>
<name>A0A6I8UNC3_DROPS</name>
<evidence type="ECO:0000256" key="12">
    <source>
        <dbReference type="ARBA" id="ARBA00023242"/>
    </source>
</evidence>
<dbReference type="FunFam" id="2.30.30.140:FF:000099">
    <property type="entry name" value="Histone-lysine N-methyltransferase"/>
    <property type="match status" value="1"/>
</dbReference>
<dbReference type="SUPFAM" id="SSF82199">
    <property type="entry name" value="SET domain"/>
    <property type="match status" value="1"/>
</dbReference>
<keyword evidence="6" id="KW-0808">Transferase</keyword>
<dbReference type="InterPro" id="IPR055198">
    <property type="entry name" value="NSD_PHD"/>
</dbReference>
<keyword evidence="11" id="KW-0862">Zinc</keyword>
<feature type="compositionally biased region" description="Low complexity" evidence="13">
    <location>
        <begin position="363"/>
        <end position="378"/>
    </location>
</feature>
<dbReference type="RefSeq" id="XP_001358254.3">
    <property type="nucleotide sequence ID" value="XM_001358217.5"/>
</dbReference>
<dbReference type="KEGG" id="dpo:4801107"/>
<feature type="region of interest" description="Disordered" evidence="13">
    <location>
        <begin position="1"/>
        <end position="67"/>
    </location>
</feature>
<feature type="compositionally biased region" description="Basic residues" evidence="13">
    <location>
        <begin position="1514"/>
        <end position="1527"/>
    </location>
</feature>
<dbReference type="GO" id="GO:0016279">
    <property type="term" value="F:protein-lysine N-methyltransferase activity"/>
    <property type="evidence" value="ECO:0007669"/>
    <property type="project" value="UniProtKB-ARBA"/>
</dbReference>
<dbReference type="PROSITE" id="PS51215">
    <property type="entry name" value="AWS"/>
    <property type="match status" value="1"/>
</dbReference>
<dbReference type="InterPro" id="IPR001965">
    <property type="entry name" value="Znf_PHD"/>
</dbReference>
<feature type="compositionally biased region" description="Acidic residues" evidence="13">
    <location>
        <begin position="399"/>
        <end position="414"/>
    </location>
</feature>
<feature type="compositionally biased region" description="Basic and acidic residues" evidence="13">
    <location>
        <begin position="301"/>
        <end position="310"/>
    </location>
</feature>
<dbReference type="InterPro" id="IPR050777">
    <property type="entry name" value="SET2_Histone-Lys_MeTrsfase"/>
</dbReference>
<dbReference type="PROSITE" id="PS50280">
    <property type="entry name" value="SET"/>
    <property type="match status" value="1"/>
</dbReference>
<comment type="subcellular location">
    <subcellularLocation>
        <location evidence="2">Chromosome</location>
    </subcellularLocation>
    <subcellularLocation>
        <location evidence="1">Nucleus</location>
    </subcellularLocation>
</comment>
<dbReference type="SUPFAM" id="SSF63748">
    <property type="entry name" value="Tudor/PWWP/MBT"/>
    <property type="match status" value="2"/>
</dbReference>
<sequence>MKISAGAHSETDGVGAQSNLSFNADGTATGDAAAGNAESVASQITEHPEKAKEKRRKRSKIVAHDGDSVTELTENDLNGYLSPKNAPFAIKKQQRLSGLNRKRDLINLQSALSPKYIGFANANSPTPLSDSDDTVRTTRRRFTQAAALNSSNNNNHCELQPRDNDAATESPKTLEGTPLLDRGDSKNYISPIDKLLMKNGASSPNSTGFETDPEDVAPLAARLSLRRKLKRAAKTSPQEDRTEEAATTEMMEQIETTTEMEKKTEEEATTEMEKRTEEAATTEMVKKEEPTLGAENQTEEANEKIEKQNEESTSEMVEPPEKVPSVKEEPMEITDLQPKEVSDAKIEDAVPLSTDGNSESESRASSCDVVSSSSISLSNENAQDLPGEPTDTSSKTIESTDEPNDPDPDPDPDSESGFALPAATSTDMKSPGELSPTAFRQPEDNGYVKSPSSVSLDSAKGLSIVTDPGWGTYQVGDLYWGKVFSYCFWPCMVCPDPYGQIVGNLPAHPQRTSTDNAPLPIQVHVRFFADSGRRNWIKPENLLIFAGLKVYEEQREEVRIKYGNRSGKYRTMVPKRTKLDVWRQAIDEAQLVAEVPYPERLEKFYQIYESVVTINKQKRKRTNSMTTQDTSDVGSSLYDSTDNLHAKAHLQLMNVKRERSVTPVSPAFSPVKKSQMRTKRRKLSKGAEAETGGGTVPSESVAGAEKNTTPSNSGGIYENPEFRQLFDAIQEYVMVYRHDEKVEKVLRAVVGNIWSLKQLQLRELERELAYGEMDQEQLGSAVVERERGTGTTQRLSNRLKTLVERRSRTPVVTPSGTPTPTASSTIGGAEMRLSEISKPKKPVNRPIEEVVEDIFQLDSKYLFRGLPRGTVCKYCFKPGSNLLQCSRTCHSWMHADCLESKRNGLAASKKEGMKLKALEDVSTASSTTPPVPAAEHITGDAPDALATIATAAPTAPTLEVICHECNVNGEASCCICLQVLPPAHPSPSPGSPLKEGSSEAKEATPVDGTMIMCGQNLCGRQYHAGCCKYWPQAIASSSLTRCPLHVCHTCVSDNPRKFLPVGSSKLTRCVKCPASYHQDSRCIPAGSRMLTTTNLICPRHNVAKTDAHLNVLWCFICVKGGELLCCETCPIAVHAGCRKVPIKKHENYICEECESGRLPLYGEIVWAKFNNFRWWPAIILPPTEIPNNILKKAHGESEFVVRFFGTHDHGWIPRRRVYLYIEGDTGEKLKPRSQLHRKFYNGIEEATRFMKITKARRHEQMVARGIKVNPPPYVKIRINKAVPPVKFITNSEEHSTCDCRPEDEHPCGANSNCLNRMLFNECHPEYCRCGDRCENRMFETRKSPRMDVVYMNARGFGLVCREPIAEGDFIIEYVGEVINQEEFQRRMLRKQKDRDENFYFLGVEKEFIIDAGPKGNLARFMNHSCEPNCTSQKWTVNCTNRVGLFAIQDIPAETELTFNYLWDDLLNDKKKACYCGSERCSGEIGGKLKDKPSNVKLKQQQRSRGAAIRIHVPPAKKGKKSVPKIKHVSADDELEEAKKNQ</sequence>
<evidence type="ECO:0000256" key="2">
    <source>
        <dbReference type="ARBA" id="ARBA00004286"/>
    </source>
</evidence>
<evidence type="ECO:0000256" key="7">
    <source>
        <dbReference type="ARBA" id="ARBA00022691"/>
    </source>
</evidence>
<dbReference type="Gene3D" id="2.170.270.10">
    <property type="entry name" value="SET domain"/>
    <property type="match status" value="1"/>
</dbReference>
<dbReference type="InterPro" id="IPR046341">
    <property type="entry name" value="SET_dom_sf"/>
</dbReference>
<evidence type="ECO:0000256" key="9">
    <source>
        <dbReference type="ARBA" id="ARBA00022737"/>
    </source>
</evidence>
<dbReference type="InterPro" id="IPR000313">
    <property type="entry name" value="PWWP_dom"/>
</dbReference>
<keyword evidence="7" id="KW-0949">S-adenosyl-L-methionine</keyword>
<feature type="domain" description="Post-SET" evidence="16">
    <location>
        <begin position="1469"/>
        <end position="1485"/>
    </location>
</feature>
<evidence type="ECO:0000259" key="14">
    <source>
        <dbReference type="PROSITE" id="PS50280"/>
    </source>
</evidence>
<feature type="region of interest" description="Disordered" evidence="13">
    <location>
        <begin position="1494"/>
        <end position="1541"/>
    </location>
</feature>
<reference evidence="18" key="1">
    <citation type="submission" date="2024-06" db="UniProtKB">
        <authorList>
            <consortium name="RefSeq"/>
        </authorList>
    </citation>
    <scope>NUCLEOTIDE SEQUENCE [LARGE SCALE GENOMIC DNA]</scope>
    <source>
        <strain evidence="18">MV2-25</strain>
    </source>
</reference>
<dbReference type="SMART" id="SM00317">
    <property type="entry name" value="SET"/>
    <property type="match status" value="1"/>
</dbReference>
<dbReference type="CDD" id="cd15566">
    <property type="entry name" value="PHD3_NSD"/>
    <property type="match status" value="1"/>
</dbReference>
<feature type="domain" description="SET" evidence="14">
    <location>
        <begin position="1336"/>
        <end position="1461"/>
    </location>
</feature>
<keyword evidence="3" id="KW-0158">Chromosome</keyword>
<dbReference type="CDD" id="cd20144">
    <property type="entry name" value="PWWP_NSD_rpt1"/>
    <property type="match status" value="1"/>
</dbReference>
<evidence type="ECO:0000256" key="13">
    <source>
        <dbReference type="SAM" id="MobiDB-lite"/>
    </source>
</evidence>
<dbReference type="CDD" id="cd15567">
    <property type="entry name" value="PHD4_NSD"/>
    <property type="match status" value="1"/>
</dbReference>
<feature type="compositionally biased region" description="Polar residues" evidence="13">
    <location>
        <begin position="623"/>
        <end position="637"/>
    </location>
</feature>
<dbReference type="SMART" id="SM00570">
    <property type="entry name" value="AWS"/>
    <property type="match status" value="1"/>
</dbReference>
<evidence type="ECO:0000313" key="18">
    <source>
        <dbReference type="Proteomes" id="UP000001819"/>
    </source>
</evidence>
<gene>
    <name evidence="19" type="primary">NSD</name>
</gene>
<evidence type="ECO:0000256" key="1">
    <source>
        <dbReference type="ARBA" id="ARBA00004123"/>
    </source>
</evidence>
<evidence type="ECO:0000256" key="11">
    <source>
        <dbReference type="ARBA" id="ARBA00022833"/>
    </source>
</evidence>
<evidence type="ECO:0000259" key="17">
    <source>
        <dbReference type="PROSITE" id="PS51215"/>
    </source>
</evidence>
<dbReference type="Pfam" id="PF00856">
    <property type="entry name" value="SET"/>
    <property type="match status" value="1"/>
</dbReference>
<feature type="domain" description="AWS" evidence="17">
    <location>
        <begin position="1292"/>
        <end position="1342"/>
    </location>
</feature>
<keyword evidence="12" id="KW-0539">Nucleus</keyword>
<dbReference type="InParanoid" id="A0A6I8UNC3"/>
<dbReference type="Pfam" id="PF17907">
    <property type="entry name" value="AWS"/>
    <property type="match status" value="1"/>
</dbReference>
<feature type="compositionally biased region" description="Basic and acidic residues" evidence="13">
    <location>
        <begin position="259"/>
        <end position="290"/>
    </location>
</feature>
<dbReference type="CDD" id="cd15565">
    <property type="entry name" value="PHD2_NSD"/>
    <property type="match status" value="1"/>
</dbReference>
<feature type="compositionally biased region" description="Basic residues" evidence="13">
    <location>
        <begin position="674"/>
        <end position="684"/>
    </location>
</feature>
<dbReference type="FunCoup" id="A0A6I8UNC3">
    <property type="interactions" value="1917"/>
</dbReference>
<dbReference type="Pfam" id="PF22908">
    <property type="entry name" value="PHD_NSD"/>
    <property type="match status" value="1"/>
</dbReference>
<evidence type="ECO:0000256" key="5">
    <source>
        <dbReference type="ARBA" id="ARBA00022603"/>
    </source>
</evidence>
<feature type="compositionally biased region" description="Low complexity" evidence="13">
    <location>
        <begin position="245"/>
        <end position="257"/>
    </location>
</feature>
<dbReference type="PROSITE" id="PS01359">
    <property type="entry name" value="ZF_PHD_1"/>
    <property type="match status" value="1"/>
</dbReference>
<feature type="domain" description="PWWP" evidence="15">
    <location>
        <begin position="1161"/>
        <end position="1223"/>
    </location>
</feature>
<dbReference type="SMART" id="SM00249">
    <property type="entry name" value="PHD"/>
    <property type="match status" value="3"/>
</dbReference>
<keyword evidence="10" id="KW-0863">Zinc-finger</keyword>
<dbReference type="CDD" id="cd15489">
    <property type="entry name" value="PHD_SF"/>
    <property type="match status" value="1"/>
</dbReference>
<dbReference type="InterPro" id="IPR013083">
    <property type="entry name" value="Znf_RING/FYVE/PHD"/>
</dbReference>
<dbReference type="GO" id="GO:0140938">
    <property type="term" value="F:histone H3 methyltransferase activity"/>
    <property type="evidence" value="ECO:0007669"/>
    <property type="project" value="UniProtKB-ARBA"/>
</dbReference>
<dbReference type="InterPro" id="IPR019786">
    <property type="entry name" value="Zinc_finger_PHD-type_CS"/>
</dbReference>
<evidence type="ECO:0000256" key="3">
    <source>
        <dbReference type="ARBA" id="ARBA00022454"/>
    </source>
</evidence>
<dbReference type="SUPFAM" id="SSF57903">
    <property type="entry name" value="FYVE/PHD zinc finger"/>
    <property type="match status" value="2"/>
</dbReference>
<feature type="domain" description="PWWP" evidence="15">
    <location>
        <begin position="475"/>
        <end position="548"/>
    </location>
</feature>
<dbReference type="FunFam" id="2.170.270.10:FF:000057">
    <property type="entry name" value="Histone-lysine N-methyltransferase"/>
    <property type="match status" value="1"/>
</dbReference>
<dbReference type="Gene3D" id="2.30.30.140">
    <property type="match status" value="2"/>
</dbReference>
<dbReference type="PROSITE" id="PS50868">
    <property type="entry name" value="POST_SET"/>
    <property type="match status" value="1"/>
</dbReference>
<keyword evidence="18" id="KW-1185">Reference proteome</keyword>
<proteinExistence type="predicted"/>
<dbReference type="InterPro" id="IPR001214">
    <property type="entry name" value="SET_dom"/>
</dbReference>
<dbReference type="Pfam" id="PF23004">
    <property type="entry name" value="PHDvar_NSD"/>
    <property type="match status" value="1"/>
</dbReference>
<dbReference type="InterPro" id="IPR011011">
    <property type="entry name" value="Znf_FYVE_PHD"/>
</dbReference>
<dbReference type="InterPro" id="IPR003616">
    <property type="entry name" value="Post-SET_dom"/>
</dbReference>
<dbReference type="GO" id="GO:0005634">
    <property type="term" value="C:nucleus"/>
    <property type="evidence" value="ECO:0007669"/>
    <property type="project" value="UniProtKB-SubCell"/>
</dbReference>
<dbReference type="SMART" id="SM00293">
    <property type="entry name" value="PWWP"/>
    <property type="match status" value="2"/>
</dbReference>
<evidence type="ECO:0000259" key="16">
    <source>
        <dbReference type="PROSITE" id="PS50868"/>
    </source>
</evidence>
<evidence type="ECO:0000256" key="10">
    <source>
        <dbReference type="ARBA" id="ARBA00022771"/>
    </source>
</evidence>
<dbReference type="Gene3D" id="3.30.40.10">
    <property type="entry name" value="Zinc/RING finger domain, C3HC4 (zinc finger)"/>
    <property type="match status" value="1"/>
</dbReference>
<keyword evidence="4" id="KW-0597">Phosphoprotein</keyword>
<keyword evidence="5" id="KW-0489">Methyltransferase</keyword>
<organism evidence="18 19">
    <name type="scientific">Drosophila pseudoobscura pseudoobscura</name>
    <name type="common">Fruit fly</name>
    <dbReference type="NCBI Taxonomy" id="46245"/>
    <lineage>
        <taxon>Eukaryota</taxon>
        <taxon>Metazoa</taxon>
        <taxon>Ecdysozoa</taxon>
        <taxon>Arthropoda</taxon>
        <taxon>Hexapoda</taxon>
        <taxon>Insecta</taxon>
        <taxon>Pterygota</taxon>
        <taxon>Neoptera</taxon>
        <taxon>Endopterygota</taxon>
        <taxon>Diptera</taxon>
        <taxon>Brachycera</taxon>
        <taxon>Muscomorpha</taxon>
        <taxon>Ephydroidea</taxon>
        <taxon>Drosophilidae</taxon>
        <taxon>Drosophila</taxon>
        <taxon>Sophophora</taxon>
    </lineage>
</organism>
<dbReference type="GO" id="GO:0008270">
    <property type="term" value="F:zinc ion binding"/>
    <property type="evidence" value="ECO:0007669"/>
    <property type="project" value="UniProtKB-KW"/>
</dbReference>
<evidence type="ECO:0000256" key="6">
    <source>
        <dbReference type="ARBA" id="ARBA00022679"/>
    </source>
</evidence>
<feature type="region of interest" description="Disordered" evidence="13">
    <location>
        <begin position="147"/>
        <end position="186"/>
    </location>
</feature>
<evidence type="ECO:0000259" key="15">
    <source>
        <dbReference type="PROSITE" id="PS50812"/>
    </source>
</evidence>
<dbReference type="InterPro" id="IPR055197">
    <property type="entry name" value="PHDvar_NSD"/>
</dbReference>